<accession>A0AAD8WMB3</accession>
<evidence type="ECO:0000259" key="3">
    <source>
        <dbReference type="PROSITE" id="PS50158"/>
    </source>
</evidence>
<feature type="compositionally biased region" description="Low complexity" evidence="2">
    <location>
        <begin position="36"/>
        <end position="48"/>
    </location>
</feature>
<feature type="region of interest" description="Disordered" evidence="2">
    <location>
        <begin position="1"/>
        <end position="63"/>
    </location>
</feature>
<proteinExistence type="predicted"/>
<dbReference type="AlphaFoldDB" id="A0AAD8WMB3"/>
<dbReference type="Gene3D" id="4.10.60.10">
    <property type="entry name" value="Zinc finger, CCHC-type"/>
    <property type="match status" value="1"/>
</dbReference>
<dbReference type="InterPro" id="IPR001878">
    <property type="entry name" value="Znf_CCHC"/>
</dbReference>
<dbReference type="EMBL" id="JAUUTY010000003">
    <property type="protein sequence ID" value="KAK1667747.1"/>
    <property type="molecule type" value="Genomic_DNA"/>
</dbReference>
<dbReference type="InterPro" id="IPR053253">
    <property type="entry name" value="Sex_diff_modulator"/>
</dbReference>
<dbReference type="PANTHER" id="PTHR33087:SF42">
    <property type="entry name" value="DUF4283 DOMAIN-CONTAINING PROTEIN"/>
    <property type="match status" value="1"/>
</dbReference>
<feature type="compositionally biased region" description="Gly residues" evidence="2">
    <location>
        <begin position="479"/>
        <end position="496"/>
    </location>
</feature>
<keyword evidence="5" id="KW-1185">Reference proteome</keyword>
<feature type="compositionally biased region" description="Basic and acidic residues" evidence="2">
    <location>
        <begin position="166"/>
        <end position="180"/>
    </location>
</feature>
<reference evidence="4" key="1">
    <citation type="submission" date="2023-07" db="EMBL/GenBank/DDBJ databases">
        <title>A chromosome-level genome assembly of Lolium multiflorum.</title>
        <authorList>
            <person name="Chen Y."/>
            <person name="Copetti D."/>
            <person name="Kolliker R."/>
            <person name="Studer B."/>
        </authorList>
    </citation>
    <scope>NUCLEOTIDE SEQUENCE</scope>
    <source>
        <strain evidence="4">02402/16</strain>
        <tissue evidence="4">Leaf</tissue>
    </source>
</reference>
<dbReference type="PANTHER" id="PTHR33087">
    <property type="entry name" value="OS07G0539200 PROTEIN"/>
    <property type="match status" value="1"/>
</dbReference>
<keyword evidence="1" id="KW-0479">Metal-binding</keyword>
<keyword evidence="1" id="KW-0863">Zinc-finger</keyword>
<feature type="region of interest" description="Disordered" evidence="2">
    <location>
        <begin position="470"/>
        <end position="499"/>
    </location>
</feature>
<dbReference type="PROSITE" id="PS50158">
    <property type="entry name" value="ZF_CCHC"/>
    <property type="match status" value="1"/>
</dbReference>
<evidence type="ECO:0000256" key="1">
    <source>
        <dbReference type="PROSITE-ProRule" id="PRU00047"/>
    </source>
</evidence>
<keyword evidence="1" id="KW-0862">Zinc</keyword>
<comment type="caution">
    <text evidence="4">The sequence shown here is derived from an EMBL/GenBank/DDBJ whole genome shotgun (WGS) entry which is preliminary data.</text>
</comment>
<feature type="region of interest" description="Disordered" evidence="2">
    <location>
        <begin position="160"/>
        <end position="212"/>
    </location>
</feature>
<gene>
    <name evidence="4" type="ORF">QYE76_055906</name>
</gene>
<name>A0AAD8WMB3_LOLMU</name>
<dbReference type="SUPFAM" id="SSF57756">
    <property type="entry name" value="Retrovirus zinc finger-like domains"/>
    <property type="match status" value="1"/>
</dbReference>
<feature type="domain" description="CCHC-type" evidence="3">
    <location>
        <begin position="110"/>
        <end position="125"/>
    </location>
</feature>
<evidence type="ECO:0000256" key="2">
    <source>
        <dbReference type="SAM" id="MobiDB-lite"/>
    </source>
</evidence>
<protein>
    <recommendedName>
        <fullName evidence="3">CCHC-type domain-containing protein</fullName>
    </recommendedName>
</protein>
<sequence length="944" mass="100125">MDSTASHPPGFSHRWAPEGSPESVSSASLQRHDHVSGLGISSASSGGSVAPRPETREMEPLEGRARLQDRLVWELPKPSKGKLWTRRIETRKETGALGWGASAPEMRGLCFRCFQPGHRKRDCTNAEVCMRCWQKGHPALDCKRPRSPSTEEELRQLALAKLARRRSPERPRPGRQDGRGMRASPPPPPPPPPPQASPTPLPPPPPPVVSRLPPMEEWPPLAVEPARELFQEAGAGVVAVQPLLCVVRRSAAMCDLEQRLQLAMVVTVGGRRPAVSSEQVVAALRWCGVPDGAVSVHSFAPEDFIAVFASIELRDHVAAMPPVLVAGAPLTFRPWNRQAQLVPLKTKVELVLEGLPPHAWDTAVVEDLLGRSCAIDKVAPETKARSNLALFKLSAWTSDLEAIPVARLLAVPEPVPGGSAREVPARLATPAVRGAGQCKDGIATLQYRVLVHIARVEEVVDNEAAAVRFSESHGHGGSREFGGGPGNGGGGSGGGAYPRSVSRSFAWQRGVPDRRRGPGGTVSAFLGVSSFSATAAPAPGKTWALPGVASPAPLVQTTAAAVNPSPRAALAWSGKEGQLSSESQAGKRQECVVVVGPGMQKDPMGEKETLVGRDVAVPVTAVPTADQLEWVDAPDSLPVVADPEVGADPVPTVPGCTDPEPVASPVLAGSADGDKSLAGKVSPVPSGDSVGPESNCSAPFVQSKDKGVEGADLGACAESLEGFIRISLSGGSRHEEGPGRLSCARQSPPFFSRLESCSSSTDVEAIPTTTSFTGPNSLMQLVPRARGHELEREKGGPVGASVADREEVCTTRVQEQLELARVKNFCSSILKALAPPLLHEFEKTTGLRADAEPFTPKRVTRRSVAALAGTQTRMASAAESSLLKALGFCPENLAVREEDLRRFKEFFDSLIQDAHLRVLAAIFGKELPTSFEREAHCMRAVPAH</sequence>
<evidence type="ECO:0000313" key="4">
    <source>
        <dbReference type="EMBL" id="KAK1667747.1"/>
    </source>
</evidence>
<dbReference type="SMART" id="SM00343">
    <property type="entry name" value="ZnF_C2HC"/>
    <property type="match status" value="2"/>
</dbReference>
<feature type="compositionally biased region" description="Basic and acidic residues" evidence="2">
    <location>
        <begin position="53"/>
        <end position="63"/>
    </location>
</feature>
<dbReference type="InterPro" id="IPR036875">
    <property type="entry name" value="Znf_CCHC_sf"/>
</dbReference>
<dbReference type="GO" id="GO:0008270">
    <property type="term" value="F:zinc ion binding"/>
    <property type="evidence" value="ECO:0007669"/>
    <property type="project" value="UniProtKB-KW"/>
</dbReference>
<evidence type="ECO:0000313" key="5">
    <source>
        <dbReference type="Proteomes" id="UP001231189"/>
    </source>
</evidence>
<dbReference type="Proteomes" id="UP001231189">
    <property type="component" value="Unassembled WGS sequence"/>
</dbReference>
<organism evidence="4 5">
    <name type="scientific">Lolium multiflorum</name>
    <name type="common">Italian ryegrass</name>
    <name type="synonym">Lolium perenne subsp. multiflorum</name>
    <dbReference type="NCBI Taxonomy" id="4521"/>
    <lineage>
        <taxon>Eukaryota</taxon>
        <taxon>Viridiplantae</taxon>
        <taxon>Streptophyta</taxon>
        <taxon>Embryophyta</taxon>
        <taxon>Tracheophyta</taxon>
        <taxon>Spermatophyta</taxon>
        <taxon>Magnoliopsida</taxon>
        <taxon>Liliopsida</taxon>
        <taxon>Poales</taxon>
        <taxon>Poaceae</taxon>
        <taxon>BOP clade</taxon>
        <taxon>Pooideae</taxon>
        <taxon>Poodae</taxon>
        <taxon>Poeae</taxon>
        <taxon>Poeae Chloroplast Group 2 (Poeae type)</taxon>
        <taxon>Loliodinae</taxon>
        <taxon>Loliinae</taxon>
        <taxon>Lolium</taxon>
    </lineage>
</organism>
<dbReference type="GO" id="GO:0003676">
    <property type="term" value="F:nucleic acid binding"/>
    <property type="evidence" value="ECO:0007669"/>
    <property type="project" value="InterPro"/>
</dbReference>
<feature type="compositionally biased region" description="Pro residues" evidence="2">
    <location>
        <begin position="184"/>
        <end position="208"/>
    </location>
</feature>